<sequence>MSLTLNNFILPKHDKHIEKTDFVGSAYFNVIVMYFLSHKHDDACVILSEPYEIDENKNIHWFDGKDDDEHEHDDACVLLPKKLHHIPDRQRDVSLRWVENKKGGFISVPKPERKFWNNFTKCKSKRFVVLPFGYDCVDSGHANWLLYDKKTKSLERFESYGKINDKKCLNPPKLDKLIEKLFKENLGSDFIKKYYEPLAYSPNRNFQTIQEDEGEKLEISGFCSVWSCFWIDMRLSNPDIDREELLTMALKELRKIKKQKGISFTQFIRNYSGLIVDVSNEIKNMYS</sequence>
<organism evidence="1">
    <name type="scientific">viral metagenome</name>
    <dbReference type="NCBI Taxonomy" id="1070528"/>
    <lineage>
        <taxon>unclassified sequences</taxon>
        <taxon>metagenomes</taxon>
        <taxon>organismal metagenomes</taxon>
    </lineage>
</organism>
<dbReference type="AlphaFoldDB" id="A0A6C0E0Y0"/>
<name>A0A6C0E0Y0_9ZZZZ</name>
<evidence type="ECO:0000313" key="1">
    <source>
        <dbReference type="EMBL" id="QHT22362.1"/>
    </source>
</evidence>
<dbReference type="EMBL" id="MN739709">
    <property type="protein sequence ID" value="QHT22362.1"/>
    <property type="molecule type" value="Genomic_DNA"/>
</dbReference>
<protein>
    <submittedName>
        <fullName evidence="1">Uncharacterized protein</fullName>
    </submittedName>
</protein>
<proteinExistence type="predicted"/>
<accession>A0A6C0E0Y0</accession>
<reference evidence="1" key="1">
    <citation type="journal article" date="2020" name="Nature">
        <title>Giant virus diversity and host interactions through global metagenomics.</title>
        <authorList>
            <person name="Schulz F."/>
            <person name="Roux S."/>
            <person name="Paez-Espino D."/>
            <person name="Jungbluth S."/>
            <person name="Walsh D.A."/>
            <person name="Denef V.J."/>
            <person name="McMahon K.D."/>
            <person name="Konstantinidis K.T."/>
            <person name="Eloe-Fadrosh E.A."/>
            <person name="Kyrpides N.C."/>
            <person name="Woyke T."/>
        </authorList>
    </citation>
    <scope>NUCLEOTIDE SEQUENCE</scope>
    <source>
        <strain evidence="1">GVMAG-M-3300023179-111</strain>
    </source>
</reference>